<reference evidence="3" key="1">
    <citation type="submission" date="2013-09" db="EMBL/GenBank/DDBJ databases">
        <title>Corchorus olitorius genome sequencing.</title>
        <authorList>
            <person name="Alam M."/>
            <person name="Haque M.S."/>
            <person name="Islam M.S."/>
            <person name="Emdad E.M."/>
            <person name="Islam M.M."/>
            <person name="Ahmed B."/>
            <person name="Halim A."/>
            <person name="Hossen Q.M.M."/>
            <person name="Hossain M.Z."/>
            <person name="Ahmed R."/>
            <person name="Khan M.M."/>
            <person name="Islam R."/>
            <person name="Rashid M.M."/>
            <person name="Khan S.A."/>
            <person name="Rahman M.S."/>
            <person name="Alam M."/>
            <person name="Yahiya A.S."/>
            <person name="Khan M.S."/>
            <person name="Azam M.S."/>
            <person name="Haque T."/>
            <person name="Lashkar M.Z.H."/>
            <person name="Akhand A.I."/>
            <person name="Morshed G."/>
            <person name="Roy S."/>
            <person name="Uddin K.S."/>
            <person name="Rabeya T."/>
            <person name="Hossain A.S."/>
            <person name="Chowdhury A."/>
            <person name="Snigdha A.R."/>
            <person name="Mortoza M.S."/>
            <person name="Matin S.A."/>
            <person name="Hoque S.M.E."/>
            <person name="Islam M.K."/>
            <person name="Roy D.K."/>
            <person name="Haider R."/>
            <person name="Moosa M.M."/>
            <person name="Elias S.M."/>
            <person name="Hasan A.M."/>
            <person name="Jahan S."/>
            <person name="Shafiuddin M."/>
            <person name="Mahmood N."/>
            <person name="Shommy N.S."/>
        </authorList>
    </citation>
    <scope>NUCLEOTIDE SEQUENCE [LARGE SCALE GENOMIC DNA]</scope>
    <source>
        <strain evidence="3">cv. O-4</strain>
    </source>
</reference>
<feature type="region of interest" description="Disordered" evidence="1">
    <location>
        <begin position="1"/>
        <end position="24"/>
    </location>
</feature>
<gene>
    <name evidence="2" type="ORF">COLO4_27579</name>
</gene>
<dbReference type="EMBL" id="AWUE01019633">
    <property type="protein sequence ID" value="OMO72557.1"/>
    <property type="molecule type" value="Genomic_DNA"/>
</dbReference>
<evidence type="ECO:0000256" key="1">
    <source>
        <dbReference type="SAM" id="MobiDB-lite"/>
    </source>
</evidence>
<keyword evidence="3" id="KW-1185">Reference proteome</keyword>
<sequence length="39" mass="4533">MKFRYVTKNGVKNRAGERKEPSPVRYVSAKLRPKILVTD</sequence>
<protein>
    <submittedName>
        <fullName evidence="2">Uncharacterized protein</fullName>
    </submittedName>
</protein>
<evidence type="ECO:0000313" key="2">
    <source>
        <dbReference type="EMBL" id="OMO72557.1"/>
    </source>
</evidence>
<name>A0A1R3HQ62_9ROSI</name>
<dbReference type="Proteomes" id="UP000187203">
    <property type="component" value="Unassembled WGS sequence"/>
</dbReference>
<comment type="caution">
    <text evidence="2">The sequence shown here is derived from an EMBL/GenBank/DDBJ whole genome shotgun (WGS) entry which is preliminary data.</text>
</comment>
<accession>A0A1R3HQ62</accession>
<proteinExistence type="predicted"/>
<dbReference type="AlphaFoldDB" id="A0A1R3HQ62"/>
<evidence type="ECO:0000313" key="3">
    <source>
        <dbReference type="Proteomes" id="UP000187203"/>
    </source>
</evidence>
<organism evidence="2 3">
    <name type="scientific">Corchorus olitorius</name>
    <dbReference type="NCBI Taxonomy" id="93759"/>
    <lineage>
        <taxon>Eukaryota</taxon>
        <taxon>Viridiplantae</taxon>
        <taxon>Streptophyta</taxon>
        <taxon>Embryophyta</taxon>
        <taxon>Tracheophyta</taxon>
        <taxon>Spermatophyta</taxon>
        <taxon>Magnoliopsida</taxon>
        <taxon>eudicotyledons</taxon>
        <taxon>Gunneridae</taxon>
        <taxon>Pentapetalae</taxon>
        <taxon>rosids</taxon>
        <taxon>malvids</taxon>
        <taxon>Malvales</taxon>
        <taxon>Malvaceae</taxon>
        <taxon>Grewioideae</taxon>
        <taxon>Apeibeae</taxon>
        <taxon>Corchorus</taxon>
    </lineage>
</organism>